<dbReference type="Proteomes" id="UP001732700">
    <property type="component" value="Chromosome 6C"/>
</dbReference>
<keyword evidence="2" id="KW-1185">Reference proteome</keyword>
<evidence type="ECO:0000313" key="1">
    <source>
        <dbReference type="EnsemblPlants" id="AVESA.00010b.r2.6CG1075560.1.CDS"/>
    </source>
</evidence>
<reference evidence="1" key="1">
    <citation type="submission" date="2021-05" db="EMBL/GenBank/DDBJ databases">
        <authorList>
            <person name="Scholz U."/>
            <person name="Mascher M."/>
            <person name="Fiebig A."/>
        </authorList>
    </citation>
    <scope>NUCLEOTIDE SEQUENCE [LARGE SCALE GENOMIC DNA]</scope>
</reference>
<name>A0ACD5Z0Q8_AVESA</name>
<reference evidence="1" key="2">
    <citation type="submission" date="2025-09" db="UniProtKB">
        <authorList>
            <consortium name="EnsemblPlants"/>
        </authorList>
    </citation>
    <scope>IDENTIFICATION</scope>
</reference>
<sequence length="142" mass="14932">MLTCASLCPINNTSPCSLSQRTSSKPSSSVPHCTSPSYIDRSAMASTKALFVLAVLLASAVLLAAAATEQTHDKEEKVGTNSAGVQDDWRGGGGYPGRGGGGGYGYCGRWGCCRRGYRGDCIRCCRAANDVPEPMDRPEVHN</sequence>
<organism evidence="1 2">
    <name type="scientific">Avena sativa</name>
    <name type="common">Oat</name>
    <dbReference type="NCBI Taxonomy" id="4498"/>
    <lineage>
        <taxon>Eukaryota</taxon>
        <taxon>Viridiplantae</taxon>
        <taxon>Streptophyta</taxon>
        <taxon>Embryophyta</taxon>
        <taxon>Tracheophyta</taxon>
        <taxon>Spermatophyta</taxon>
        <taxon>Magnoliopsida</taxon>
        <taxon>Liliopsida</taxon>
        <taxon>Poales</taxon>
        <taxon>Poaceae</taxon>
        <taxon>BOP clade</taxon>
        <taxon>Pooideae</taxon>
        <taxon>Poodae</taxon>
        <taxon>Poeae</taxon>
        <taxon>Poeae Chloroplast Group 1 (Aveneae type)</taxon>
        <taxon>Aveninae</taxon>
        <taxon>Avena</taxon>
    </lineage>
</organism>
<dbReference type="EnsemblPlants" id="AVESA.00010b.r2.6CG1075560.1">
    <property type="protein sequence ID" value="AVESA.00010b.r2.6CG1075560.1.CDS"/>
    <property type="gene ID" value="AVESA.00010b.r2.6CG1075560"/>
</dbReference>
<accession>A0ACD5Z0Q8</accession>
<protein>
    <submittedName>
        <fullName evidence="1">Uncharacterized protein</fullName>
    </submittedName>
</protein>
<evidence type="ECO:0000313" key="2">
    <source>
        <dbReference type="Proteomes" id="UP001732700"/>
    </source>
</evidence>
<proteinExistence type="predicted"/>